<organism evidence="2 3">
    <name type="scientific">Halonatronomonas betaini</name>
    <dbReference type="NCBI Taxonomy" id="2778430"/>
    <lineage>
        <taxon>Bacteria</taxon>
        <taxon>Bacillati</taxon>
        <taxon>Bacillota</taxon>
        <taxon>Clostridia</taxon>
        <taxon>Halanaerobiales</taxon>
        <taxon>Halarsenatibacteraceae</taxon>
        <taxon>Halonatronomonas</taxon>
    </lineage>
</organism>
<keyword evidence="3" id="KW-1185">Reference proteome</keyword>
<accession>A0A931ATL2</accession>
<sequence length="60" mass="7133">MIFQVILFFIIFALFQYIVKSKNIWGLGNYYNSQKEVVISSVLTSFLATLIYFLLSYYLF</sequence>
<evidence type="ECO:0000256" key="1">
    <source>
        <dbReference type="SAM" id="Phobius"/>
    </source>
</evidence>
<proteinExistence type="predicted"/>
<reference evidence="2" key="1">
    <citation type="submission" date="2020-11" db="EMBL/GenBank/DDBJ databases">
        <title>Halonatronomonas betainensis gen. nov., sp. nov. a novel haloalkaliphilic representative of the family Halanaerobiacae capable of betaine degradation.</title>
        <authorList>
            <person name="Boltyanskaya Y."/>
            <person name="Kevbrin V."/>
            <person name="Detkova E."/>
            <person name="Grouzdev D.S."/>
            <person name="Koziaeva V."/>
            <person name="Zhilina T."/>
        </authorList>
    </citation>
    <scope>NUCLEOTIDE SEQUENCE</scope>
    <source>
        <strain evidence="2">Z-7014</strain>
    </source>
</reference>
<name>A0A931ATL2_9FIRM</name>
<dbReference type="EMBL" id="JADPIE010000008">
    <property type="protein sequence ID" value="MBF8437944.1"/>
    <property type="molecule type" value="Genomic_DNA"/>
</dbReference>
<comment type="caution">
    <text evidence="2">The sequence shown here is derived from an EMBL/GenBank/DDBJ whole genome shotgun (WGS) entry which is preliminary data.</text>
</comment>
<keyword evidence="1" id="KW-1133">Transmembrane helix</keyword>
<protein>
    <submittedName>
        <fullName evidence="2">Uncharacterized protein</fullName>
    </submittedName>
</protein>
<dbReference type="AlphaFoldDB" id="A0A931ATL2"/>
<keyword evidence="1" id="KW-0812">Transmembrane</keyword>
<dbReference type="RefSeq" id="WP_270455004.1">
    <property type="nucleotide sequence ID" value="NZ_JADPIE010000008.1"/>
</dbReference>
<feature type="transmembrane region" description="Helical" evidence="1">
    <location>
        <begin position="37"/>
        <end position="59"/>
    </location>
</feature>
<keyword evidence="1" id="KW-0472">Membrane</keyword>
<evidence type="ECO:0000313" key="2">
    <source>
        <dbReference type="EMBL" id="MBF8437944.1"/>
    </source>
</evidence>
<dbReference type="Proteomes" id="UP000621436">
    <property type="component" value="Unassembled WGS sequence"/>
</dbReference>
<evidence type="ECO:0000313" key="3">
    <source>
        <dbReference type="Proteomes" id="UP000621436"/>
    </source>
</evidence>
<gene>
    <name evidence="2" type="ORF">I0Q91_12695</name>
</gene>